<keyword evidence="3" id="KW-1185">Reference proteome</keyword>
<dbReference type="Proteomes" id="UP000054845">
    <property type="component" value="Unassembled WGS sequence"/>
</dbReference>
<dbReference type="OrthoDB" id="10646677at2759"/>
<keyword evidence="1" id="KW-0812">Transmembrane</keyword>
<feature type="transmembrane region" description="Helical" evidence="1">
    <location>
        <begin position="6"/>
        <end position="30"/>
    </location>
</feature>
<reference evidence="2 3" key="1">
    <citation type="submission" date="2014-09" db="EMBL/GenBank/DDBJ databases">
        <authorList>
            <person name="Magalhaes I.L.F."/>
            <person name="Oliveira U."/>
            <person name="Santos F.R."/>
            <person name="Vidigal T.H.D.A."/>
            <person name="Brescovit A.D."/>
            <person name="Santos A.J."/>
        </authorList>
    </citation>
    <scope>NUCLEOTIDE SEQUENCE [LARGE SCALE GENOMIC DNA]</scope>
</reference>
<dbReference type="EMBL" id="CCYA01000221">
    <property type="protein sequence ID" value="CEH13501.1"/>
    <property type="molecule type" value="Genomic_DNA"/>
</dbReference>
<evidence type="ECO:0000313" key="3">
    <source>
        <dbReference type="Proteomes" id="UP000054845"/>
    </source>
</evidence>
<dbReference type="AlphaFoldDB" id="A0A0P1BBK6"/>
<organism evidence="2 3">
    <name type="scientific">Ceraceosorus bombacis</name>
    <dbReference type="NCBI Taxonomy" id="401625"/>
    <lineage>
        <taxon>Eukaryota</taxon>
        <taxon>Fungi</taxon>
        <taxon>Dikarya</taxon>
        <taxon>Basidiomycota</taxon>
        <taxon>Ustilaginomycotina</taxon>
        <taxon>Exobasidiomycetes</taxon>
        <taxon>Ceraceosorales</taxon>
        <taxon>Ceraceosoraceae</taxon>
        <taxon>Ceraceosorus</taxon>
    </lineage>
</organism>
<keyword evidence="1" id="KW-1133">Transmembrane helix</keyword>
<sequence>MSAYRYPIVFMATAVATSIVSVVLILVMLVPYQERSINLNVAIPTSTSRYGYGYGGYGGYGTSSDYNNTPYLYSDYSASESTFTLTGGVYGSAYVQTYTHTRYYYTTTPTYGLGPNNAARSIPALAPRATSPAMADALMGRQATTTSGKVRQVQSS</sequence>
<accession>A0A0P1BBK6</accession>
<evidence type="ECO:0000256" key="1">
    <source>
        <dbReference type="SAM" id="Phobius"/>
    </source>
</evidence>
<keyword evidence="1" id="KW-0472">Membrane</keyword>
<evidence type="ECO:0000313" key="2">
    <source>
        <dbReference type="EMBL" id="CEH13501.1"/>
    </source>
</evidence>
<proteinExistence type="predicted"/>
<protein>
    <submittedName>
        <fullName evidence="2">Uncharacterized protein</fullName>
    </submittedName>
</protein>
<name>A0A0P1BBK6_9BASI</name>